<evidence type="ECO:0000256" key="1">
    <source>
        <dbReference type="ARBA" id="ARBA00007613"/>
    </source>
</evidence>
<evidence type="ECO:0000313" key="3">
    <source>
        <dbReference type="EMBL" id="SDM19311.1"/>
    </source>
</evidence>
<gene>
    <name evidence="3" type="ORF">SAMN04488090_2781</name>
</gene>
<dbReference type="GO" id="GO:0005886">
    <property type="term" value="C:plasma membrane"/>
    <property type="evidence" value="ECO:0007669"/>
    <property type="project" value="UniProtKB-SubCell"/>
</dbReference>
<comment type="subcellular location">
    <subcellularLocation>
        <location evidence="2">Cell membrane</location>
        <topology evidence="2">Lipid-anchor</topology>
    </subcellularLocation>
</comment>
<evidence type="ECO:0000256" key="2">
    <source>
        <dbReference type="RuleBase" id="RU362097"/>
    </source>
</evidence>
<keyword evidence="4" id="KW-1185">Reference proteome</keyword>
<keyword evidence="2" id="KW-0472">Membrane</keyword>
<sequence length="460" mass="50466">MKHTFFWIAVAGWAIVSCKVTEPYRRPDATASYRAVSADTTDALSLATRPWRSFFTDTLLQRYIDQGIRENPDMKIAVERMQAASATARQTRLAFFPEVNSSLSLKQSRLAFPQGFGLVTSATQYDAGLSMAWEADIWGKLRSNRRAALAAWLGTAAARQAVQSRLVADIAGLYYQLLALDSQREILEKTIENRAKDVGSMKDLMASGQVTGADVAQSEAGYAAAVVALPDLKRQVREAENALCLLLAQPAGPVVRGSLKEQAMPEGLSAGLPAQLLQNRPDVQVAELSFRNAFELTNVARTAFYPSLTLTAGGGFSSFDFAQWFTSGGLFANVLGGLTQPVFKRGENRARLAVVTARRQEAWWQFTQVLRTAGNEVSDALYALESAKEKYAGREQQLTALSRAVEFNKELLRYSSATNYTDVLLSEQQLLAAQLSRTGDRLQQWQAIISLYRALGGGTH</sequence>
<dbReference type="GO" id="GO:0015562">
    <property type="term" value="F:efflux transmembrane transporter activity"/>
    <property type="evidence" value="ECO:0007669"/>
    <property type="project" value="InterPro"/>
</dbReference>
<protein>
    <submittedName>
        <fullName evidence="3">Efflux transporter, outer membrane factor (OMF) lipoprotein, NodT family</fullName>
    </submittedName>
</protein>
<dbReference type="PROSITE" id="PS51257">
    <property type="entry name" value="PROKAR_LIPOPROTEIN"/>
    <property type="match status" value="1"/>
</dbReference>
<keyword evidence="2" id="KW-0564">Palmitate</keyword>
<keyword evidence="2 3" id="KW-0449">Lipoprotein</keyword>
<reference evidence="3 4" key="1">
    <citation type="submission" date="2016-10" db="EMBL/GenBank/DDBJ databases">
        <authorList>
            <person name="de Groot N.N."/>
        </authorList>
    </citation>
    <scope>NUCLEOTIDE SEQUENCE [LARGE SCALE GENOMIC DNA]</scope>
    <source>
        <strain evidence="3 4">DSM 21668</strain>
    </source>
</reference>
<dbReference type="STRING" id="563176.SAMN04488090_2781"/>
<dbReference type="Gene3D" id="2.20.200.10">
    <property type="entry name" value="Outer membrane efflux proteins (OEP)"/>
    <property type="match status" value="1"/>
</dbReference>
<dbReference type="Proteomes" id="UP000198901">
    <property type="component" value="Unassembled WGS sequence"/>
</dbReference>
<dbReference type="PANTHER" id="PTHR30203:SF33">
    <property type="entry name" value="BLR4455 PROTEIN"/>
    <property type="match status" value="1"/>
</dbReference>
<comment type="similarity">
    <text evidence="1 2">Belongs to the outer membrane factor (OMF) (TC 1.B.17) family.</text>
</comment>
<dbReference type="OrthoDB" id="9770517at2"/>
<proteinExistence type="inferred from homology"/>
<keyword evidence="2" id="KW-1134">Transmembrane beta strand</keyword>
<organism evidence="3 4">
    <name type="scientific">Siphonobacter aquaeclarae</name>
    <dbReference type="NCBI Taxonomy" id="563176"/>
    <lineage>
        <taxon>Bacteria</taxon>
        <taxon>Pseudomonadati</taxon>
        <taxon>Bacteroidota</taxon>
        <taxon>Cytophagia</taxon>
        <taxon>Cytophagales</taxon>
        <taxon>Cytophagaceae</taxon>
        <taxon>Siphonobacter</taxon>
    </lineage>
</organism>
<dbReference type="InterPro" id="IPR003423">
    <property type="entry name" value="OMP_efflux"/>
</dbReference>
<evidence type="ECO:0000313" key="4">
    <source>
        <dbReference type="Proteomes" id="UP000198901"/>
    </source>
</evidence>
<dbReference type="RefSeq" id="WP_093203220.1">
    <property type="nucleotide sequence ID" value="NZ_FNGS01000005.1"/>
</dbReference>
<dbReference type="NCBIfam" id="TIGR01845">
    <property type="entry name" value="outer_NodT"/>
    <property type="match status" value="1"/>
</dbReference>
<dbReference type="AlphaFoldDB" id="A0A1G9R856"/>
<dbReference type="Pfam" id="PF02321">
    <property type="entry name" value="OEP"/>
    <property type="match status" value="2"/>
</dbReference>
<name>A0A1G9R856_9BACT</name>
<accession>A0A1G9R856</accession>
<keyword evidence="2" id="KW-0812">Transmembrane</keyword>
<dbReference type="Gene3D" id="1.20.1600.10">
    <property type="entry name" value="Outer membrane efflux proteins (OEP)"/>
    <property type="match status" value="1"/>
</dbReference>
<dbReference type="PANTHER" id="PTHR30203">
    <property type="entry name" value="OUTER MEMBRANE CATION EFFLUX PROTEIN"/>
    <property type="match status" value="1"/>
</dbReference>
<dbReference type="SUPFAM" id="SSF56954">
    <property type="entry name" value="Outer membrane efflux proteins (OEP)"/>
    <property type="match status" value="1"/>
</dbReference>
<dbReference type="InterPro" id="IPR010131">
    <property type="entry name" value="MdtP/NodT-like"/>
</dbReference>
<dbReference type="EMBL" id="FNGS01000005">
    <property type="protein sequence ID" value="SDM19311.1"/>
    <property type="molecule type" value="Genomic_DNA"/>
</dbReference>